<dbReference type="InterPro" id="IPR001969">
    <property type="entry name" value="Aspartic_peptidase_AS"/>
</dbReference>
<feature type="region of interest" description="Disordered" evidence="8">
    <location>
        <begin position="119"/>
        <end position="143"/>
    </location>
</feature>
<evidence type="ECO:0000256" key="2">
    <source>
        <dbReference type="ARBA" id="ARBA00022670"/>
    </source>
</evidence>
<dbReference type="PROSITE" id="PS51767">
    <property type="entry name" value="PEPTIDASE_A1"/>
    <property type="match status" value="1"/>
</dbReference>
<protein>
    <recommendedName>
        <fullName evidence="9">Peptidase A1 domain-containing protein</fullName>
    </recommendedName>
</protein>
<dbReference type="FunFam" id="2.40.70.10:FF:000033">
    <property type="entry name" value="Aspartyl protease family protein"/>
    <property type="match status" value="1"/>
</dbReference>
<evidence type="ECO:0000256" key="3">
    <source>
        <dbReference type="ARBA" id="ARBA00022750"/>
    </source>
</evidence>
<comment type="similarity">
    <text evidence="1 7">Belongs to the peptidase A1 family.</text>
</comment>
<keyword evidence="3 7" id="KW-0064">Aspartyl protease</keyword>
<dbReference type="Proteomes" id="UP000077202">
    <property type="component" value="Unassembled WGS sequence"/>
</dbReference>
<dbReference type="AlphaFoldDB" id="A0A176VPD4"/>
<evidence type="ECO:0000313" key="11">
    <source>
        <dbReference type="Proteomes" id="UP000077202"/>
    </source>
</evidence>
<sequence length="571" mass="61921">MRRPDAIRLTPLKVPEAGLRAYQNELILAKLEFLLRGGIGGVGLLTEAEKETISVANLRSREEEIANELDTDSENEQIDSPQGKNAELETRISGKTDVEPLKKALNNQQTGWVTAHLKRPTGSHLHAGRHLGETAKGETATASSRNGWRASLIVRSAGTENFTILQLVHRDVEASIARGKSLDRKARNAPYHKHKGRSMLDFTTNIEATPNAYSMEISLGTPPQNFIAIADTGSDLVWLECKACTVCINASAVFDPSLSSTYSPLGCNGCNVLGSNELTCTPNCQYTYEYGDLSSTQGNFSLDTLTLQNTNGTSTAIDSFHFGCGLQNNGSFLEVDGLVGLARGPISFPSQIAPFLNNVNKFSYCLLGRYDPAAARSPLLFGKSAVPTNVSFTVFTPQLTPYDPSVLSFYYVNLTDISVGGAALNIPASAFAIDTQGNGGVIFDSGTTVTLLNTVAYRSVVDTFTSQIDTTYPRVNLLSLTGLEVCYNTTAFSYVNVPTVVFKFDGADFDLPFQNIVLLLNFTDTESAMCLAMQESQGMSIFGSVQQQNFQVLYDEDNLQIGWVPTDCQTL</sequence>
<evidence type="ECO:0000256" key="1">
    <source>
        <dbReference type="ARBA" id="ARBA00007447"/>
    </source>
</evidence>
<keyword evidence="11" id="KW-1185">Reference proteome</keyword>
<dbReference type="Pfam" id="PF14541">
    <property type="entry name" value="TAXi_C"/>
    <property type="match status" value="1"/>
</dbReference>
<feature type="region of interest" description="Disordered" evidence="8">
    <location>
        <begin position="66"/>
        <end position="85"/>
    </location>
</feature>
<evidence type="ECO:0000313" key="10">
    <source>
        <dbReference type="EMBL" id="OAE22141.1"/>
    </source>
</evidence>
<dbReference type="SUPFAM" id="SSF50630">
    <property type="entry name" value="Acid proteases"/>
    <property type="match status" value="1"/>
</dbReference>
<dbReference type="InterPro" id="IPR032799">
    <property type="entry name" value="TAXi_C"/>
</dbReference>
<evidence type="ECO:0000256" key="6">
    <source>
        <dbReference type="PIRSR" id="PIRSR601461-1"/>
    </source>
</evidence>
<feature type="active site" evidence="6">
    <location>
        <position position="231"/>
    </location>
</feature>
<dbReference type="InterPro" id="IPR001461">
    <property type="entry name" value="Aspartic_peptidase_A1"/>
</dbReference>
<comment type="caution">
    <text evidence="10">The sequence shown here is derived from an EMBL/GenBank/DDBJ whole genome shotgun (WGS) entry which is preliminary data.</text>
</comment>
<evidence type="ECO:0000256" key="5">
    <source>
        <dbReference type="ARBA" id="ARBA00023180"/>
    </source>
</evidence>
<proteinExistence type="inferred from homology"/>
<organism evidence="10 11">
    <name type="scientific">Marchantia polymorpha subsp. ruderalis</name>
    <dbReference type="NCBI Taxonomy" id="1480154"/>
    <lineage>
        <taxon>Eukaryota</taxon>
        <taxon>Viridiplantae</taxon>
        <taxon>Streptophyta</taxon>
        <taxon>Embryophyta</taxon>
        <taxon>Marchantiophyta</taxon>
        <taxon>Marchantiopsida</taxon>
        <taxon>Marchantiidae</taxon>
        <taxon>Marchantiales</taxon>
        <taxon>Marchantiaceae</taxon>
        <taxon>Marchantia</taxon>
    </lineage>
</organism>
<accession>A0A176VPD4</accession>
<keyword evidence="5" id="KW-0325">Glycoprotein</keyword>
<feature type="domain" description="Peptidase A1" evidence="9">
    <location>
        <begin position="213"/>
        <end position="564"/>
    </location>
</feature>
<evidence type="ECO:0000259" key="9">
    <source>
        <dbReference type="PROSITE" id="PS51767"/>
    </source>
</evidence>
<feature type="active site" evidence="6">
    <location>
        <position position="444"/>
    </location>
</feature>
<dbReference type="EMBL" id="LVLJ01003272">
    <property type="protein sequence ID" value="OAE22141.1"/>
    <property type="molecule type" value="Genomic_DNA"/>
</dbReference>
<dbReference type="Gene3D" id="2.40.70.10">
    <property type="entry name" value="Acid Proteases"/>
    <property type="match status" value="2"/>
</dbReference>
<dbReference type="InterPro" id="IPR033121">
    <property type="entry name" value="PEPTIDASE_A1"/>
</dbReference>
<feature type="compositionally biased region" description="Acidic residues" evidence="8">
    <location>
        <begin position="66"/>
        <end position="77"/>
    </location>
</feature>
<feature type="compositionally biased region" description="Basic residues" evidence="8">
    <location>
        <begin position="119"/>
        <end position="129"/>
    </location>
</feature>
<dbReference type="InterPro" id="IPR032861">
    <property type="entry name" value="TAXi_N"/>
</dbReference>
<dbReference type="InterPro" id="IPR021109">
    <property type="entry name" value="Peptidase_aspartic_dom_sf"/>
</dbReference>
<dbReference type="GO" id="GO:0004190">
    <property type="term" value="F:aspartic-type endopeptidase activity"/>
    <property type="evidence" value="ECO:0007669"/>
    <property type="project" value="UniProtKB-KW"/>
</dbReference>
<keyword evidence="4 7" id="KW-0378">Hydrolase</keyword>
<dbReference type="PANTHER" id="PTHR47967">
    <property type="entry name" value="OS07G0603500 PROTEIN-RELATED"/>
    <property type="match status" value="1"/>
</dbReference>
<reference evidence="10" key="1">
    <citation type="submission" date="2016-03" db="EMBL/GenBank/DDBJ databases">
        <title>Mechanisms controlling the formation of the plant cell surface in tip-growing cells are functionally conserved among land plants.</title>
        <authorList>
            <person name="Honkanen S."/>
            <person name="Jones V.A."/>
            <person name="Morieri G."/>
            <person name="Champion C."/>
            <person name="Hetherington A.J."/>
            <person name="Kelly S."/>
            <person name="Saint-Marcoux D."/>
            <person name="Proust H."/>
            <person name="Prescott H."/>
            <person name="Dolan L."/>
        </authorList>
    </citation>
    <scope>NUCLEOTIDE SEQUENCE [LARGE SCALE GENOMIC DNA]</scope>
    <source>
        <tissue evidence="10">Whole gametophyte</tissue>
    </source>
</reference>
<dbReference type="Pfam" id="PF14543">
    <property type="entry name" value="TAXi_N"/>
    <property type="match status" value="1"/>
</dbReference>
<evidence type="ECO:0000256" key="8">
    <source>
        <dbReference type="SAM" id="MobiDB-lite"/>
    </source>
</evidence>
<dbReference type="InterPro" id="IPR034161">
    <property type="entry name" value="Pepsin-like_plant"/>
</dbReference>
<dbReference type="GO" id="GO:0005576">
    <property type="term" value="C:extracellular region"/>
    <property type="evidence" value="ECO:0007669"/>
    <property type="project" value="TreeGrafter"/>
</dbReference>
<name>A0A176VPD4_MARPO</name>
<dbReference type="InterPro" id="IPR051708">
    <property type="entry name" value="Plant_Aspart_Prot_A1"/>
</dbReference>
<gene>
    <name evidence="10" type="ORF">AXG93_1175s1510</name>
</gene>
<evidence type="ECO:0000256" key="7">
    <source>
        <dbReference type="RuleBase" id="RU000454"/>
    </source>
</evidence>
<dbReference type="CDD" id="cd05476">
    <property type="entry name" value="pepsin_A_like_plant"/>
    <property type="match status" value="1"/>
</dbReference>
<dbReference type="GO" id="GO:0006508">
    <property type="term" value="P:proteolysis"/>
    <property type="evidence" value="ECO:0007669"/>
    <property type="project" value="UniProtKB-KW"/>
</dbReference>
<evidence type="ECO:0000256" key="4">
    <source>
        <dbReference type="ARBA" id="ARBA00022801"/>
    </source>
</evidence>
<dbReference type="PRINTS" id="PR00792">
    <property type="entry name" value="PEPSIN"/>
</dbReference>
<dbReference type="PROSITE" id="PS00141">
    <property type="entry name" value="ASP_PROTEASE"/>
    <property type="match status" value="1"/>
</dbReference>
<keyword evidence="2 7" id="KW-0645">Protease</keyword>
<dbReference type="PANTHER" id="PTHR47967:SF128">
    <property type="entry name" value="ASPARTIC PROTEINASE CDR1-LIKE"/>
    <property type="match status" value="1"/>
</dbReference>